<gene>
    <name evidence="2" type="ORF">FCM35_KLT20163</name>
</gene>
<reference evidence="2" key="1">
    <citation type="submission" date="2020-01" db="EMBL/GenBank/DDBJ databases">
        <title>Genome sequence of Kobresia littledalei, the first chromosome-level genome in the family Cyperaceae.</title>
        <authorList>
            <person name="Qu G."/>
        </authorList>
    </citation>
    <scope>NUCLEOTIDE SEQUENCE</scope>
    <source>
        <strain evidence="2">C.B.Clarke</strain>
        <tissue evidence="2">Leaf</tissue>
    </source>
</reference>
<name>A0A833RA49_9POAL</name>
<proteinExistence type="predicted"/>
<dbReference type="AlphaFoldDB" id="A0A833RA49"/>
<protein>
    <submittedName>
        <fullName evidence="2">Putative MYB DNA-binding domain superfamily protein</fullName>
    </submittedName>
</protein>
<evidence type="ECO:0000256" key="1">
    <source>
        <dbReference type="SAM" id="MobiDB-lite"/>
    </source>
</evidence>
<evidence type="ECO:0000313" key="3">
    <source>
        <dbReference type="Proteomes" id="UP000623129"/>
    </source>
</evidence>
<accession>A0A833RA49</accession>
<dbReference type="Proteomes" id="UP000623129">
    <property type="component" value="Unassembled WGS sequence"/>
</dbReference>
<dbReference type="GO" id="GO:0003677">
    <property type="term" value="F:DNA binding"/>
    <property type="evidence" value="ECO:0007669"/>
    <property type="project" value="UniProtKB-KW"/>
</dbReference>
<keyword evidence="3" id="KW-1185">Reference proteome</keyword>
<dbReference type="EMBL" id="SWLB01000008">
    <property type="protein sequence ID" value="KAF3335656.1"/>
    <property type="molecule type" value="Genomic_DNA"/>
</dbReference>
<feature type="region of interest" description="Disordered" evidence="1">
    <location>
        <begin position="1"/>
        <end position="33"/>
    </location>
</feature>
<organism evidence="2 3">
    <name type="scientific">Carex littledalei</name>
    <dbReference type="NCBI Taxonomy" id="544730"/>
    <lineage>
        <taxon>Eukaryota</taxon>
        <taxon>Viridiplantae</taxon>
        <taxon>Streptophyta</taxon>
        <taxon>Embryophyta</taxon>
        <taxon>Tracheophyta</taxon>
        <taxon>Spermatophyta</taxon>
        <taxon>Magnoliopsida</taxon>
        <taxon>Liliopsida</taxon>
        <taxon>Poales</taxon>
        <taxon>Cyperaceae</taxon>
        <taxon>Cyperoideae</taxon>
        <taxon>Cariceae</taxon>
        <taxon>Carex</taxon>
        <taxon>Carex subgen. Euthyceras</taxon>
    </lineage>
</organism>
<sequence>MPSSQMHLNNPMEGALQKLQETPFIASRPAQPPQPQLESVIFEASTSNCNFTGEFTDPNWYSDGIGTSTMAGTELIRSSTVVESEDLQKPLDWWTEFIDDDWKEILDDTATGTEAQPVVCFFT</sequence>
<comment type="caution">
    <text evidence="2">The sequence shown here is derived from an EMBL/GenBank/DDBJ whole genome shotgun (WGS) entry which is preliminary data.</text>
</comment>
<keyword evidence="2" id="KW-0238">DNA-binding</keyword>
<evidence type="ECO:0000313" key="2">
    <source>
        <dbReference type="EMBL" id="KAF3335656.1"/>
    </source>
</evidence>